<dbReference type="PANTHER" id="PTHR11060">
    <property type="entry name" value="PROTEIN MEMO1"/>
    <property type="match status" value="1"/>
</dbReference>
<dbReference type="AlphaFoldDB" id="A0A1J1HL99"/>
<dbReference type="InterPro" id="IPR002737">
    <property type="entry name" value="MEMO1_fam"/>
</dbReference>
<proteinExistence type="inferred from homology"/>
<dbReference type="OrthoDB" id="417112at2759"/>
<dbReference type="STRING" id="568069.A0A1J1HL99"/>
<evidence type="ECO:0000313" key="4">
    <source>
        <dbReference type="Proteomes" id="UP000183832"/>
    </source>
</evidence>
<feature type="region of interest" description="Disordered" evidence="2">
    <location>
        <begin position="1"/>
        <end position="21"/>
    </location>
</feature>
<protein>
    <submittedName>
        <fullName evidence="3">CLUMA_CG001969, isoform A</fullName>
    </submittedName>
</protein>
<dbReference type="EMBL" id="CVRI01000006">
    <property type="protein sequence ID" value="CRK88188.1"/>
    <property type="molecule type" value="Genomic_DNA"/>
</dbReference>
<comment type="similarity">
    <text evidence="1">Belongs to the MEMO1 family.</text>
</comment>
<dbReference type="Proteomes" id="UP000183832">
    <property type="component" value="Unassembled WGS sequence"/>
</dbReference>
<accession>A0A1J1HL99</accession>
<evidence type="ECO:0000256" key="1">
    <source>
        <dbReference type="ARBA" id="ARBA00006315"/>
    </source>
</evidence>
<dbReference type="NCBIfam" id="TIGR04336">
    <property type="entry name" value="AmmeMemoSam_B"/>
    <property type="match status" value="1"/>
</dbReference>
<sequence length="375" mass="42755">MTSRKASHAGSWYTSNPELEPKDVQEITEAGSIDECLSLLRLKTEKLENTEETSCPGVNKMLNLMNELQTSIGSFHENEKEFSKLSKDVNDEMILLENRTELNNQLDNWLGQAELSYGPARGIIAPHAGYSYSGETAAWAYRQISPATVKRIFILGPSHHVRLRKCALSVCKKYETPLYDLKIDTGIVAELDATKEFQWMDLKTDEDEHSLEMHLPYIAKVMEDFKNEFTIVPVMVGSLDPDVEQMYGEIFAPYLADPQNLFVISSDFCHWGSRFRYSYYEKSAGPIWKSIENLDKSGMDLIERLNPEPFTAYLRKYQNTICGRHPISVFLNSITALAKQNYQLSFKFLRYAQSNKVTHNNDSSVSYASGSLIFN</sequence>
<evidence type="ECO:0000256" key="2">
    <source>
        <dbReference type="SAM" id="MobiDB-lite"/>
    </source>
</evidence>
<gene>
    <name evidence="3" type="primary">putative Protein MEMO1</name>
    <name evidence="3" type="ORF">CLUMA_CG001969</name>
</gene>
<evidence type="ECO:0000313" key="3">
    <source>
        <dbReference type="EMBL" id="CRK88188.1"/>
    </source>
</evidence>
<dbReference type="Gene3D" id="3.40.830.10">
    <property type="entry name" value="LigB-like"/>
    <property type="match status" value="1"/>
</dbReference>
<dbReference type="CDD" id="cd07361">
    <property type="entry name" value="MEMO_like"/>
    <property type="match status" value="1"/>
</dbReference>
<dbReference type="PANTHER" id="PTHR11060:SF0">
    <property type="entry name" value="PROTEIN MEMO1"/>
    <property type="match status" value="1"/>
</dbReference>
<name>A0A1J1HL99_9DIPT</name>
<dbReference type="HAMAP" id="MF_00055">
    <property type="entry name" value="MEMO1"/>
    <property type="match status" value="1"/>
</dbReference>
<reference evidence="3 4" key="1">
    <citation type="submission" date="2015-04" db="EMBL/GenBank/DDBJ databases">
        <authorList>
            <person name="Syromyatnikov M.Y."/>
            <person name="Popov V.N."/>
        </authorList>
    </citation>
    <scope>NUCLEOTIDE SEQUENCE [LARGE SCALE GENOMIC DNA]</scope>
</reference>
<keyword evidence="4" id="KW-1185">Reference proteome</keyword>
<dbReference type="Pfam" id="PF01875">
    <property type="entry name" value="Memo"/>
    <property type="match status" value="1"/>
</dbReference>
<organism evidence="3 4">
    <name type="scientific">Clunio marinus</name>
    <dbReference type="NCBI Taxonomy" id="568069"/>
    <lineage>
        <taxon>Eukaryota</taxon>
        <taxon>Metazoa</taxon>
        <taxon>Ecdysozoa</taxon>
        <taxon>Arthropoda</taxon>
        <taxon>Hexapoda</taxon>
        <taxon>Insecta</taxon>
        <taxon>Pterygota</taxon>
        <taxon>Neoptera</taxon>
        <taxon>Endopterygota</taxon>
        <taxon>Diptera</taxon>
        <taxon>Nematocera</taxon>
        <taxon>Chironomoidea</taxon>
        <taxon>Chironomidae</taxon>
        <taxon>Clunio</taxon>
    </lineage>
</organism>